<dbReference type="Pfam" id="PF02460">
    <property type="entry name" value="Patched"/>
    <property type="match status" value="1"/>
</dbReference>
<dbReference type="SUPFAM" id="SSF82866">
    <property type="entry name" value="Multidrug efflux transporter AcrB transmembrane domain"/>
    <property type="match status" value="2"/>
</dbReference>
<dbReference type="PANTHER" id="PTHR10796:SF92">
    <property type="entry name" value="PATCHED-RELATED, ISOFORM A"/>
    <property type="match status" value="1"/>
</dbReference>
<sequence>MRCSWGVPELLLSHLSKKVGLTVSRWPLLFIIPPIIVTIALGAGVHKFKKRNDVEYLYTPENSEAKKDRAFVQSLYFENFTHVDPVRNTEMGPSGSLIVRNKERSNIFTEEYMRKIIDLNNYVRNFSFKYNGRTISYEDVCTKRGSSCDVNIFLTGILNDDASNVNKIDINYPLFKVPGTNFSFLIANSLGAVKLNNGLVREFEAMSLNFGVKDSTDEHDAWIDQFLEEIGKYNAENLVIEKFSSKSLSSELSRAAQAIVKLFVVLFSVLIGFAVITQIFPGDWVQSKPILAFMSILSAVMAVITGYGIMGWANVPFIDILLICPFLAVSIGCDNMFVLVAAWRSAKPTLSVAEKMEESYGEAAVAITITTITDVLAVGIGAITSFPSVRIFCGTLSLMLFINYVYQISFFGGLMVYFGKREHSNRHCFTFMKVPTKTKATSEERSSIYKVFCVGGIDRSDCKKDVEKPIHLPTYFFKEYFSLVFLKPWSRIMIGLLYLAYLGVTIYGCTKIKSGLELKKLAPDDSYVSPYYEERDAYFQDYTNPVAIVIKSRLDYSKQENIHLINSVRDNIKNSQYYHSTYLGYDWLLDFEKFKANNNQPIGTEEEFCNTVKDYFLKVPEYSNYARDILFNEDGKSIRSSRFYIFQNRTVGTNKLTTAAEKARDVVKDSKLDALTFAPMFIFVDQYLQVLPNTLTNIGIATLAILIIAIIFIPNFFSVLSVTLSIISISAGVIGFMSLWNVNIDTISMINLVISIGFCVDFSAHICYAFVKSTSRTGFEKCKETFEKVGYPVLLGGISTILGLTALSAANIYIFRAFFKTMLLVMSFGLMHGLLFLPCILVTSYEIRSKLTKTEDINKVEEISYIEKGRDNLGNNIEEDSINTIL</sequence>
<feature type="transmembrane region" description="Helical" evidence="8">
    <location>
        <begin position="746"/>
        <end position="771"/>
    </location>
</feature>
<evidence type="ECO:0000256" key="7">
    <source>
        <dbReference type="ARBA" id="ARBA00023180"/>
    </source>
</evidence>
<organism evidence="10 11">
    <name type="scientific">Dimorphilus gyrociliatus</name>
    <dbReference type="NCBI Taxonomy" id="2664684"/>
    <lineage>
        <taxon>Eukaryota</taxon>
        <taxon>Metazoa</taxon>
        <taxon>Spiralia</taxon>
        <taxon>Lophotrochozoa</taxon>
        <taxon>Annelida</taxon>
        <taxon>Polychaeta</taxon>
        <taxon>Polychaeta incertae sedis</taxon>
        <taxon>Dinophilidae</taxon>
        <taxon>Dimorphilus</taxon>
    </lineage>
</organism>
<evidence type="ECO:0000313" key="11">
    <source>
        <dbReference type="Proteomes" id="UP000549394"/>
    </source>
</evidence>
<dbReference type="FunFam" id="1.20.1640.10:FF:000013">
    <property type="entry name" value="PaTched Related family"/>
    <property type="match status" value="1"/>
</dbReference>
<dbReference type="AlphaFoldDB" id="A0A7I8VEN8"/>
<name>A0A7I8VEN8_9ANNE</name>
<dbReference type="InterPro" id="IPR000731">
    <property type="entry name" value="SSD"/>
</dbReference>
<keyword evidence="4 8" id="KW-0812">Transmembrane</keyword>
<evidence type="ECO:0000259" key="9">
    <source>
        <dbReference type="PROSITE" id="PS50156"/>
    </source>
</evidence>
<evidence type="ECO:0000256" key="8">
    <source>
        <dbReference type="SAM" id="Phobius"/>
    </source>
</evidence>
<evidence type="ECO:0000256" key="1">
    <source>
        <dbReference type="ARBA" id="ARBA00004651"/>
    </source>
</evidence>
<feature type="transmembrane region" description="Helical" evidence="8">
    <location>
        <begin position="489"/>
        <end position="510"/>
    </location>
</feature>
<dbReference type="InterPro" id="IPR051697">
    <property type="entry name" value="Patched_domain-protein"/>
</dbReference>
<evidence type="ECO:0000256" key="6">
    <source>
        <dbReference type="ARBA" id="ARBA00023136"/>
    </source>
</evidence>
<evidence type="ECO:0000313" key="10">
    <source>
        <dbReference type="EMBL" id="CAD5113003.1"/>
    </source>
</evidence>
<keyword evidence="7" id="KW-0325">Glycoprotein</keyword>
<feature type="transmembrane region" description="Helical" evidence="8">
    <location>
        <begin position="363"/>
        <end position="386"/>
    </location>
</feature>
<comment type="similarity">
    <text evidence="2">Belongs to the patched family.</text>
</comment>
<gene>
    <name evidence="10" type="ORF">DGYR_LOCUS2055</name>
</gene>
<dbReference type="Proteomes" id="UP000549394">
    <property type="component" value="Unassembled WGS sequence"/>
</dbReference>
<feature type="transmembrane region" description="Helical" evidence="8">
    <location>
        <begin position="398"/>
        <end position="418"/>
    </location>
</feature>
<feature type="transmembrane region" description="Helical" evidence="8">
    <location>
        <begin position="320"/>
        <end position="343"/>
    </location>
</feature>
<feature type="domain" description="SSD" evidence="9">
    <location>
        <begin position="257"/>
        <end position="417"/>
    </location>
</feature>
<dbReference type="PANTHER" id="PTHR10796">
    <property type="entry name" value="PATCHED-RELATED"/>
    <property type="match status" value="1"/>
</dbReference>
<evidence type="ECO:0000256" key="3">
    <source>
        <dbReference type="ARBA" id="ARBA00022475"/>
    </source>
</evidence>
<accession>A0A7I8VEN8</accession>
<feature type="transmembrane region" description="Helical" evidence="8">
    <location>
        <begin position="292"/>
        <end position="313"/>
    </location>
</feature>
<feature type="transmembrane region" description="Helical" evidence="8">
    <location>
        <begin position="791"/>
        <end position="815"/>
    </location>
</feature>
<dbReference type="EMBL" id="CAJFCJ010000003">
    <property type="protein sequence ID" value="CAD5113003.1"/>
    <property type="molecule type" value="Genomic_DNA"/>
</dbReference>
<dbReference type="GO" id="GO:0005886">
    <property type="term" value="C:plasma membrane"/>
    <property type="evidence" value="ECO:0007669"/>
    <property type="project" value="UniProtKB-SubCell"/>
</dbReference>
<dbReference type="OrthoDB" id="6510177at2759"/>
<feature type="transmembrane region" description="Helical" evidence="8">
    <location>
        <begin position="258"/>
        <end position="280"/>
    </location>
</feature>
<dbReference type="PROSITE" id="PS50156">
    <property type="entry name" value="SSD"/>
    <property type="match status" value="1"/>
</dbReference>
<dbReference type="InterPro" id="IPR003392">
    <property type="entry name" value="PTHD_SSD"/>
</dbReference>
<keyword evidence="5 8" id="KW-1133">Transmembrane helix</keyword>
<evidence type="ECO:0000256" key="5">
    <source>
        <dbReference type="ARBA" id="ARBA00022989"/>
    </source>
</evidence>
<feature type="transmembrane region" description="Helical" evidence="8">
    <location>
        <begin position="720"/>
        <end position="740"/>
    </location>
</feature>
<proteinExistence type="inferred from homology"/>
<dbReference type="Gene3D" id="1.20.1640.10">
    <property type="entry name" value="Multidrug efflux transporter AcrB transmembrane domain"/>
    <property type="match status" value="2"/>
</dbReference>
<protein>
    <submittedName>
        <fullName evidence="10">DgyrCDS2205</fullName>
    </submittedName>
</protein>
<evidence type="ECO:0000256" key="2">
    <source>
        <dbReference type="ARBA" id="ARBA00005585"/>
    </source>
</evidence>
<feature type="transmembrane region" description="Helical" evidence="8">
    <location>
        <begin position="26"/>
        <end position="45"/>
    </location>
</feature>
<keyword evidence="11" id="KW-1185">Reference proteome</keyword>
<evidence type="ECO:0000256" key="4">
    <source>
        <dbReference type="ARBA" id="ARBA00022692"/>
    </source>
</evidence>
<comment type="caution">
    <text evidence="10">The sequence shown here is derived from an EMBL/GenBank/DDBJ whole genome shotgun (WGS) entry which is preliminary data.</text>
</comment>
<feature type="transmembrane region" description="Helical" evidence="8">
    <location>
        <begin position="821"/>
        <end position="843"/>
    </location>
</feature>
<keyword evidence="3" id="KW-1003">Cell membrane</keyword>
<feature type="transmembrane region" description="Helical" evidence="8">
    <location>
        <begin position="694"/>
        <end position="713"/>
    </location>
</feature>
<reference evidence="10 11" key="1">
    <citation type="submission" date="2020-08" db="EMBL/GenBank/DDBJ databases">
        <authorList>
            <person name="Hejnol A."/>
        </authorList>
    </citation>
    <scope>NUCLEOTIDE SEQUENCE [LARGE SCALE GENOMIC DNA]</scope>
</reference>
<comment type="subcellular location">
    <subcellularLocation>
        <location evidence="1">Cell membrane</location>
        <topology evidence="1">Multi-pass membrane protein</topology>
    </subcellularLocation>
</comment>
<keyword evidence="6 8" id="KW-0472">Membrane</keyword>